<gene>
    <name evidence="11" type="ORF">B9M88_06055</name>
    <name evidence="10" type="ORF">GLV84_11485</name>
</gene>
<sequence>MILQCYFGSCLMSFLLCVSRYRLHHWKQLFSRSKCNHCFKTLRWWMLIPIMSFILLKGRCFYCHYQIPRFLWVGECLGAFTSFLIFTHAFQIETMYFYLLSFILLTMSFIDVQSYIVPHRLLLLLLVMVAIMRPGQFHFSLLTCLCISILLVIGIVFHHFIGFGDIKLLMILFTILPVPFVLYTIWFTFPLAYLCYPFYAPFLSDKHYIPLVPFITLSFFIVAYCYPLLNVWLGGVI</sequence>
<evidence type="ECO:0000313" key="11">
    <source>
        <dbReference type="EMBL" id="OTW31018.1"/>
    </source>
</evidence>
<reference evidence="11 12" key="1">
    <citation type="submission" date="2017-04" db="EMBL/GenBank/DDBJ databases">
        <title>Staphylococcus agnetis, a potential pathogen in the broiler production.</title>
        <authorList>
            <person name="Poulsen L."/>
        </authorList>
    </citation>
    <scope>NUCLEOTIDE SEQUENCE [LARGE SCALE GENOMIC DNA]</scope>
    <source>
        <strain evidence="11 12">723_310714_2_2_spleen</strain>
    </source>
</reference>
<feature type="transmembrane region" description="Helical" evidence="7">
    <location>
        <begin position="44"/>
        <end position="64"/>
    </location>
</feature>
<keyword evidence="4 7" id="KW-0812">Transmembrane</keyword>
<feature type="transmembrane region" description="Helical" evidence="7">
    <location>
        <begin position="70"/>
        <end position="90"/>
    </location>
</feature>
<protein>
    <submittedName>
        <fullName evidence="10">Uncharacterized protein</fullName>
    </submittedName>
</protein>
<comment type="caution">
    <text evidence="10">The sequence shown here is derived from an EMBL/GenBank/DDBJ whole genome shotgun (WGS) entry which is preliminary data.</text>
</comment>
<keyword evidence="3" id="KW-1003">Cell membrane</keyword>
<keyword evidence="6 7" id="KW-0472">Membrane</keyword>
<reference evidence="10" key="2">
    <citation type="submission" date="2019-11" db="EMBL/GenBank/DDBJ databases">
        <title>Whole genome comparisons of Staphylococcus agnetis isolates from cattle and chickens.</title>
        <authorList>
            <person name="Rhoads D."/>
            <person name="Shwani A."/>
            <person name="Adkins P."/>
            <person name="Calcutt M."/>
            <person name="Middleton J."/>
        </authorList>
    </citation>
    <scope>NUCLEOTIDE SEQUENCE</scope>
    <source>
        <strain evidence="10">1387</strain>
    </source>
</reference>
<feature type="domain" description="Prepilin type IV endopeptidase peptidase" evidence="8">
    <location>
        <begin position="99"/>
        <end position="194"/>
    </location>
</feature>
<dbReference type="Gene3D" id="1.20.120.1220">
    <property type="match status" value="1"/>
</dbReference>
<dbReference type="GO" id="GO:0006465">
    <property type="term" value="P:signal peptide processing"/>
    <property type="evidence" value="ECO:0007669"/>
    <property type="project" value="TreeGrafter"/>
</dbReference>
<dbReference type="GO" id="GO:0004190">
    <property type="term" value="F:aspartic-type endopeptidase activity"/>
    <property type="evidence" value="ECO:0007669"/>
    <property type="project" value="InterPro"/>
</dbReference>
<evidence type="ECO:0000313" key="10">
    <source>
        <dbReference type="EMBL" id="NJI03450.1"/>
    </source>
</evidence>
<dbReference type="InterPro" id="IPR000045">
    <property type="entry name" value="Prepilin_IV_endopep_pep"/>
</dbReference>
<organism evidence="10 13">
    <name type="scientific">Staphylococcus agnetis</name>
    <dbReference type="NCBI Taxonomy" id="985762"/>
    <lineage>
        <taxon>Bacteria</taxon>
        <taxon>Bacillati</taxon>
        <taxon>Bacillota</taxon>
        <taxon>Bacilli</taxon>
        <taxon>Bacillales</taxon>
        <taxon>Staphylococcaceae</taxon>
        <taxon>Staphylococcus</taxon>
    </lineage>
</organism>
<dbReference type="OrthoDB" id="9789291at2"/>
<name>A0A242VHL1_9STAP</name>
<dbReference type="EMBL" id="WMFL01000085">
    <property type="protein sequence ID" value="NJI03450.1"/>
    <property type="molecule type" value="Genomic_DNA"/>
</dbReference>
<evidence type="ECO:0000256" key="3">
    <source>
        <dbReference type="ARBA" id="ARBA00022475"/>
    </source>
</evidence>
<evidence type="ECO:0000259" key="9">
    <source>
        <dbReference type="Pfam" id="PF06750"/>
    </source>
</evidence>
<feature type="domain" description="Prepilin peptidase A24 N-terminal" evidence="9">
    <location>
        <begin position="7"/>
        <end position="88"/>
    </location>
</feature>
<dbReference type="PANTHER" id="PTHR30487">
    <property type="entry name" value="TYPE 4 PREPILIN-LIKE PROTEINS LEADER PEPTIDE-PROCESSING ENZYME"/>
    <property type="match status" value="1"/>
</dbReference>
<dbReference type="GO" id="GO:0005886">
    <property type="term" value="C:plasma membrane"/>
    <property type="evidence" value="ECO:0007669"/>
    <property type="project" value="UniProtKB-SubCell"/>
</dbReference>
<dbReference type="RefSeq" id="WP_082624728.1">
    <property type="nucleotide sequence ID" value="NZ_CP009623.1"/>
</dbReference>
<accession>A0A242VHL1</accession>
<dbReference type="Pfam" id="PF01478">
    <property type="entry name" value="Peptidase_A24"/>
    <property type="match status" value="1"/>
</dbReference>
<evidence type="ECO:0000256" key="5">
    <source>
        <dbReference type="ARBA" id="ARBA00022989"/>
    </source>
</evidence>
<dbReference type="PANTHER" id="PTHR30487:SF0">
    <property type="entry name" value="PREPILIN LEADER PEPTIDASE_N-METHYLTRANSFERASE-RELATED"/>
    <property type="match status" value="1"/>
</dbReference>
<evidence type="ECO:0000259" key="8">
    <source>
        <dbReference type="Pfam" id="PF01478"/>
    </source>
</evidence>
<keyword evidence="5 7" id="KW-1133">Transmembrane helix</keyword>
<proteinExistence type="inferred from homology"/>
<dbReference type="EMBL" id="NEFX01000012">
    <property type="protein sequence ID" value="OTW31018.1"/>
    <property type="molecule type" value="Genomic_DNA"/>
</dbReference>
<dbReference type="Proteomes" id="UP000195208">
    <property type="component" value="Unassembled WGS sequence"/>
</dbReference>
<dbReference type="GeneID" id="99804253"/>
<evidence type="ECO:0000256" key="6">
    <source>
        <dbReference type="ARBA" id="ARBA00023136"/>
    </source>
</evidence>
<comment type="subcellular location">
    <subcellularLocation>
        <location evidence="1">Cell membrane</location>
        <topology evidence="1">Multi-pass membrane protein</topology>
    </subcellularLocation>
</comment>
<feature type="transmembrane region" description="Helical" evidence="7">
    <location>
        <begin position="6"/>
        <end position="23"/>
    </location>
</feature>
<evidence type="ECO:0000256" key="4">
    <source>
        <dbReference type="ARBA" id="ARBA00022692"/>
    </source>
</evidence>
<dbReference type="Pfam" id="PF06750">
    <property type="entry name" value="A24_N_bact"/>
    <property type="match status" value="1"/>
</dbReference>
<dbReference type="InterPro" id="IPR010627">
    <property type="entry name" value="Prepilin_pept_A24_N"/>
</dbReference>
<dbReference type="Proteomes" id="UP000646308">
    <property type="component" value="Unassembled WGS sequence"/>
</dbReference>
<feature type="transmembrane region" description="Helical" evidence="7">
    <location>
        <begin position="168"/>
        <end position="189"/>
    </location>
</feature>
<evidence type="ECO:0000313" key="12">
    <source>
        <dbReference type="Proteomes" id="UP000195208"/>
    </source>
</evidence>
<feature type="transmembrane region" description="Helical" evidence="7">
    <location>
        <begin position="137"/>
        <end position="161"/>
    </location>
</feature>
<evidence type="ECO:0000256" key="7">
    <source>
        <dbReference type="SAM" id="Phobius"/>
    </source>
</evidence>
<dbReference type="InterPro" id="IPR050882">
    <property type="entry name" value="Prepilin_peptidase/N-MTase"/>
</dbReference>
<comment type="similarity">
    <text evidence="2">Belongs to the peptidase A24 family.</text>
</comment>
<keyword evidence="12" id="KW-1185">Reference proteome</keyword>
<dbReference type="AlphaFoldDB" id="A0A242VHL1"/>
<evidence type="ECO:0000256" key="2">
    <source>
        <dbReference type="ARBA" id="ARBA00005801"/>
    </source>
</evidence>
<feature type="transmembrane region" description="Helical" evidence="7">
    <location>
        <begin position="209"/>
        <end position="233"/>
    </location>
</feature>
<feature type="transmembrane region" description="Helical" evidence="7">
    <location>
        <begin position="97"/>
        <end position="117"/>
    </location>
</feature>
<evidence type="ECO:0000313" key="13">
    <source>
        <dbReference type="Proteomes" id="UP000646308"/>
    </source>
</evidence>
<evidence type="ECO:0000256" key="1">
    <source>
        <dbReference type="ARBA" id="ARBA00004651"/>
    </source>
</evidence>